<keyword evidence="1" id="KW-1185">Reference proteome</keyword>
<dbReference type="WBParaSite" id="PEQ_0001367101-mRNA-1">
    <property type="protein sequence ID" value="PEQ_0001367101-mRNA-1"/>
    <property type="gene ID" value="PEQ_0001367101"/>
</dbReference>
<reference evidence="2" key="1">
    <citation type="submission" date="2022-11" db="UniProtKB">
        <authorList>
            <consortium name="WormBaseParasite"/>
        </authorList>
    </citation>
    <scope>IDENTIFICATION</scope>
</reference>
<protein>
    <submittedName>
        <fullName evidence="2">Uncharacterized protein</fullName>
    </submittedName>
</protein>
<name>A0A914SI84_PAREQ</name>
<evidence type="ECO:0000313" key="2">
    <source>
        <dbReference type="WBParaSite" id="PEQ_0001367101-mRNA-1"/>
    </source>
</evidence>
<proteinExistence type="predicted"/>
<evidence type="ECO:0000313" key="1">
    <source>
        <dbReference type="Proteomes" id="UP000887564"/>
    </source>
</evidence>
<accession>A0A914SI84</accession>
<dbReference type="Proteomes" id="UP000887564">
    <property type="component" value="Unplaced"/>
</dbReference>
<dbReference type="AlphaFoldDB" id="A0A914SI84"/>
<sequence>MGAAPPNMKHDPFIVTFHIHLDEETMTLKLKLDFDWKLFS</sequence>
<organism evidence="1 2">
    <name type="scientific">Parascaris equorum</name>
    <name type="common">Equine roundworm</name>
    <dbReference type="NCBI Taxonomy" id="6256"/>
    <lineage>
        <taxon>Eukaryota</taxon>
        <taxon>Metazoa</taxon>
        <taxon>Ecdysozoa</taxon>
        <taxon>Nematoda</taxon>
        <taxon>Chromadorea</taxon>
        <taxon>Rhabditida</taxon>
        <taxon>Spirurina</taxon>
        <taxon>Ascaridomorpha</taxon>
        <taxon>Ascaridoidea</taxon>
        <taxon>Ascarididae</taxon>
        <taxon>Parascaris</taxon>
    </lineage>
</organism>